<feature type="transmembrane region" description="Helical" evidence="2">
    <location>
        <begin position="107"/>
        <end position="131"/>
    </location>
</feature>
<dbReference type="RefSeq" id="WP_087069893.1">
    <property type="nucleotide sequence ID" value="NZ_CAUPFC010000004.1"/>
</dbReference>
<proteinExistence type="predicted"/>
<feature type="region of interest" description="Disordered" evidence="1">
    <location>
        <begin position="1"/>
        <end position="22"/>
    </location>
</feature>
<dbReference type="Proteomes" id="UP001284901">
    <property type="component" value="Unassembled WGS sequence"/>
</dbReference>
<keyword evidence="2" id="KW-0812">Transmembrane</keyword>
<evidence type="ECO:0000313" key="5">
    <source>
        <dbReference type="Proteomes" id="UP001284901"/>
    </source>
</evidence>
<keyword evidence="5" id="KW-1185">Reference proteome</keyword>
<comment type="caution">
    <text evidence="3">The sequence shown here is derived from an EMBL/GenBank/DDBJ whole genome shotgun (WGS) entry which is preliminary data.</text>
</comment>
<evidence type="ECO:0000313" key="4">
    <source>
        <dbReference type="EMBL" id="MDY5146228.1"/>
    </source>
</evidence>
<feature type="transmembrane region" description="Helical" evidence="2">
    <location>
        <begin position="179"/>
        <end position="203"/>
    </location>
</feature>
<feature type="transmembrane region" description="Helical" evidence="2">
    <location>
        <begin position="48"/>
        <end position="68"/>
    </location>
</feature>
<gene>
    <name evidence="3" type="ORF">R6G74_02190</name>
    <name evidence="4" type="ORF">R6P33_04220</name>
</gene>
<sequence length="284" mass="29597">MSSADTRVTGSRATDRPAARTHATHIRTGNRAVLRYDLRRLLRVPSTWVVLGLALLLAVVSPLTALYAPDIIAALAGPDTAAALGAAMAEPTWIQAHAQWVKNLHQIFGMLFVMLGAYQIVTGMLGGPVVLIVTRSVSRTAVFAGKMLSTVLLVAAVAFGGSTVAGILTRILFDDGAVLALLGAAALWLLAIIFLLSVVVLAAVATGNMLASAGIGFVAYLVLAFGGMWEAGARYTPLGLNDAVGAVAGGAEVPGLWWIGTTTALTAFALLWLALRLYQRRPLG</sequence>
<evidence type="ECO:0000256" key="1">
    <source>
        <dbReference type="SAM" id="MobiDB-lite"/>
    </source>
</evidence>
<keyword evidence="2" id="KW-1133">Transmembrane helix</keyword>
<evidence type="ECO:0000313" key="3">
    <source>
        <dbReference type="EMBL" id="MDY5140129.1"/>
    </source>
</evidence>
<evidence type="ECO:0000313" key="6">
    <source>
        <dbReference type="Proteomes" id="UP001288320"/>
    </source>
</evidence>
<feature type="transmembrane region" description="Helical" evidence="2">
    <location>
        <begin position="210"/>
        <end position="229"/>
    </location>
</feature>
<dbReference type="EMBL" id="JAWNFY010000009">
    <property type="protein sequence ID" value="MDY5146228.1"/>
    <property type="molecule type" value="Genomic_DNA"/>
</dbReference>
<feature type="compositionally biased region" description="Polar residues" evidence="1">
    <location>
        <begin position="1"/>
        <end position="12"/>
    </location>
</feature>
<dbReference type="AlphaFoldDB" id="A0AAW9HE98"/>
<evidence type="ECO:0000256" key="2">
    <source>
        <dbReference type="SAM" id="Phobius"/>
    </source>
</evidence>
<keyword evidence="2" id="KW-0472">Membrane</keyword>
<organism evidence="3 6">
    <name type="scientific">Actinotignum timonense</name>
    <dbReference type="NCBI Taxonomy" id="1870995"/>
    <lineage>
        <taxon>Bacteria</taxon>
        <taxon>Bacillati</taxon>
        <taxon>Actinomycetota</taxon>
        <taxon>Actinomycetes</taxon>
        <taxon>Actinomycetales</taxon>
        <taxon>Actinomycetaceae</taxon>
        <taxon>Actinotignum</taxon>
    </lineage>
</organism>
<dbReference type="EMBL" id="JAWNFV010000003">
    <property type="protein sequence ID" value="MDY5140129.1"/>
    <property type="molecule type" value="Genomic_DNA"/>
</dbReference>
<evidence type="ECO:0008006" key="7">
    <source>
        <dbReference type="Google" id="ProtNLM"/>
    </source>
</evidence>
<protein>
    <recommendedName>
        <fullName evidence="7">ABC transporter permease</fullName>
    </recommendedName>
</protein>
<reference evidence="3 5" key="1">
    <citation type="submission" date="2023-10" db="EMBL/GenBank/DDBJ databases">
        <title>Whole Genome based description of the genera Actinobaculum and Actinotignum reveals a complex phylogenetic relationship within the species included in the genus Actinotignum.</title>
        <authorList>
            <person name="Jensen C.S."/>
            <person name="Dargis R."/>
            <person name="Kemp M."/>
            <person name="Christensen J.J."/>
        </authorList>
    </citation>
    <scope>NUCLEOTIDE SEQUENCE</scope>
    <source>
        <strain evidence="4 5">SLA_B089</strain>
        <strain evidence="3">SLA_B245</strain>
    </source>
</reference>
<feature type="transmembrane region" description="Helical" evidence="2">
    <location>
        <begin position="151"/>
        <end position="173"/>
    </location>
</feature>
<feature type="transmembrane region" description="Helical" evidence="2">
    <location>
        <begin position="255"/>
        <end position="275"/>
    </location>
</feature>
<dbReference type="Proteomes" id="UP001288320">
    <property type="component" value="Unassembled WGS sequence"/>
</dbReference>
<accession>A0AAW9HE98</accession>
<name>A0AAW9HE98_9ACTO</name>